<comment type="caution">
    <text evidence="11">The sequence shown here is derived from an EMBL/GenBank/DDBJ whole genome shotgun (WGS) entry which is preliminary data.</text>
</comment>
<evidence type="ECO:0000256" key="2">
    <source>
        <dbReference type="ARBA" id="ARBA00004370"/>
    </source>
</evidence>
<evidence type="ECO:0000256" key="4">
    <source>
        <dbReference type="ARBA" id="ARBA00022553"/>
    </source>
</evidence>
<dbReference type="Gene3D" id="1.10.287.130">
    <property type="match status" value="1"/>
</dbReference>
<proteinExistence type="predicted"/>
<dbReference type="EMBL" id="JMCC02000002">
    <property type="protein sequence ID" value="KIG19490.1"/>
    <property type="molecule type" value="Genomic_DNA"/>
</dbReference>
<evidence type="ECO:0000256" key="8">
    <source>
        <dbReference type="SAM" id="Phobius"/>
    </source>
</evidence>
<dbReference type="PROSITE" id="PS50885">
    <property type="entry name" value="HAMP"/>
    <property type="match status" value="1"/>
</dbReference>
<feature type="transmembrane region" description="Helical" evidence="8">
    <location>
        <begin position="12"/>
        <end position="34"/>
    </location>
</feature>
<dbReference type="AlphaFoldDB" id="A0A0C2DDH2"/>
<name>A0A0C2DDH2_9BACT</name>
<protein>
    <recommendedName>
        <fullName evidence="3">histidine kinase</fullName>
        <ecNumber evidence="3">2.7.13.3</ecNumber>
    </recommendedName>
</protein>
<feature type="transmembrane region" description="Helical" evidence="8">
    <location>
        <begin position="176"/>
        <end position="195"/>
    </location>
</feature>
<dbReference type="PANTHER" id="PTHR43711">
    <property type="entry name" value="TWO-COMPONENT HISTIDINE KINASE"/>
    <property type="match status" value="1"/>
</dbReference>
<dbReference type="SUPFAM" id="SSF55874">
    <property type="entry name" value="ATPase domain of HSP90 chaperone/DNA topoisomerase II/histidine kinase"/>
    <property type="match status" value="1"/>
</dbReference>
<evidence type="ECO:0000256" key="1">
    <source>
        <dbReference type="ARBA" id="ARBA00000085"/>
    </source>
</evidence>
<feature type="transmembrane region" description="Helical" evidence="8">
    <location>
        <begin position="46"/>
        <end position="67"/>
    </location>
</feature>
<evidence type="ECO:0000256" key="6">
    <source>
        <dbReference type="ARBA" id="ARBA00022777"/>
    </source>
</evidence>
<keyword evidence="8" id="KW-0472">Membrane</keyword>
<dbReference type="GO" id="GO:0000155">
    <property type="term" value="F:phosphorelay sensor kinase activity"/>
    <property type="evidence" value="ECO:0007669"/>
    <property type="project" value="InterPro"/>
</dbReference>
<keyword evidence="6" id="KW-0418">Kinase</keyword>
<reference evidence="11 12" key="1">
    <citation type="submission" date="2014-12" db="EMBL/GenBank/DDBJ databases">
        <title>Genome assembly of Enhygromyxa salina DSM 15201.</title>
        <authorList>
            <person name="Sharma G."/>
            <person name="Subramanian S."/>
        </authorList>
    </citation>
    <scope>NUCLEOTIDE SEQUENCE [LARGE SCALE GENOMIC DNA]</scope>
    <source>
        <strain evidence="11 12">DSM 15201</strain>
    </source>
</reference>
<keyword evidence="8" id="KW-0812">Transmembrane</keyword>
<dbReference type="InterPro" id="IPR003660">
    <property type="entry name" value="HAMP_dom"/>
</dbReference>
<evidence type="ECO:0000256" key="5">
    <source>
        <dbReference type="ARBA" id="ARBA00022679"/>
    </source>
</evidence>
<dbReference type="InterPro" id="IPR036890">
    <property type="entry name" value="HATPase_C_sf"/>
</dbReference>
<evidence type="ECO:0000256" key="7">
    <source>
        <dbReference type="ARBA" id="ARBA00023012"/>
    </source>
</evidence>
<keyword evidence="8" id="KW-1133">Transmembrane helix</keyword>
<keyword evidence="5" id="KW-0808">Transferase</keyword>
<feature type="transmembrane region" description="Helical" evidence="8">
    <location>
        <begin position="146"/>
        <end position="170"/>
    </location>
</feature>
<dbReference type="SUPFAM" id="SSF47384">
    <property type="entry name" value="Homodimeric domain of signal transducing histidine kinase"/>
    <property type="match status" value="1"/>
</dbReference>
<dbReference type="InterPro" id="IPR003661">
    <property type="entry name" value="HisK_dim/P_dom"/>
</dbReference>
<comment type="catalytic activity">
    <reaction evidence="1">
        <text>ATP + protein L-histidine = ADP + protein N-phospho-L-histidine.</text>
        <dbReference type="EC" id="2.7.13.3"/>
    </reaction>
</comment>
<evidence type="ECO:0000256" key="3">
    <source>
        <dbReference type="ARBA" id="ARBA00012438"/>
    </source>
</evidence>
<evidence type="ECO:0000259" key="9">
    <source>
        <dbReference type="PROSITE" id="PS50109"/>
    </source>
</evidence>
<dbReference type="Proteomes" id="UP000031599">
    <property type="component" value="Unassembled WGS sequence"/>
</dbReference>
<accession>A0A0C2DDH2</accession>
<sequence length="683" mass="72823">MFGRLAVEQRVVGLLALLGMVQLGWLAIWVALSLETQALAALSRGLTLPLMIGLAGAALVANAVHVALRLPRIRWPRPDGDLGPSPLPLGLAGAPSLLVWPLLIIRDRRARATTTQASEARPAQVAADPDPEVEIGFRELLAMPRIAATSFCVWLTVATLAVAMLIARSANVDTGTLVTIVTLSLASLAPLVSLATSRIRAMLVPEYVAAPRPDPLALPNRRSLVLRLGGPAGLALLGAVIVPVLAGALWTERVALVEASEVAERAALALLGSARSGDRSTIDGMLTQHPDRGLVTPSERLGSVPDHLGEARGLVDLDQDGHVDHVIATDEGSRSVAYVALHPRASTPLSTWLAIVALALIIGYVALVLLLRDVERDLGRASRQVAAVADGEIPEPMAVETFATAELRGLVAAVDRLVSRITDANVHKYVLIEHGHEADRLKSQFLANMSHDLRSPLNSVLGFSELLTTGIEGELEAQQLEMVGTIHRTGKDLLQQIDDILDTAKIEAGRMELHREPSPPATLISRAIRRARVRIDQPIEFETSFAPGLPPAFADPYRTTQALENVLLFAAEGLQSGTIEICCESQRDPSGGREIVISVVSPRALVPLAELEQARRGFFRLPGHTGLGLGLPIATSIIELQGGNLSTQAGSSSSLGSRAAMGFELRLPALERRRVPSRPPRES</sequence>
<dbReference type="SMART" id="SM00388">
    <property type="entry name" value="HisKA"/>
    <property type="match status" value="1"/>
</dbReference>
<feature type="transmembrane region" description="Helical" evidence="8">
    <location>
        <begin position="87"/>
        <end position="105"/>
    </location>
</feature>
<gene>
    <name evidence="11" type="ORF">DB30_02771</name>
</gene>
<dbReference type="Pfam" id="PF00512">
    <property type="entry name" value="HisKA"/>
    <property type="match status" value="1"/>
</dbReference>
<comment type="subcellular location">
    <subcellularLocation>
        <location evidence="2">Membrane</location>
    </subcellularLocation>
</comment>
<keyword evidence="7" id="KW-0902">Two-component regulatory system</keyword>
<dbReference type="PROSITE" id="PS50109">
    <property type="entry name" value="HIS_KIN"/>
    <property type="match status" value="1"/>
</dbReference>
<feature type="domain" description="Histidine kinase" evidence="9">
    <location>
        <begin position="448"/>
        <end position="671"/>
    </location>
</feature>
<dbReference type="InterPro" id="IPR036097">
    <property type="entry name" value="HisK_dim/P_sf"/>
</dbReference>
<dbReference type="Gene3D" id="3.30.565.10">
    <property type="entry name" value="Histidine kinase-like ATPase, C-terminal domain"/>
    <property type="match status" value="1"/>
</dbReference>
<dbReference type="PANTHER" id="PTHR43711:SF26">
    <property type="entry name" value="SENSOR HISTIDINE KINASE RCSC"/>
    <property type="match status" value="1"/>
</dbReference>
<dbReference type="CDD" id="cd00082">
    <property type="entry name" value="HisKA"/>
    <property type="match status" value="1"/>
</dbReference>
<evidence type="ECO:0000313" key="12">
    <source>
        <dbReference type="Proteomes" id="UP000031599"/>
    </source>
</evidence>
<evidence type="ECO:0000313" key="11">
    <source>
        <dbReference type="EMBL" id="KIG19490.1"/>
    </source>
</evidence>
<feature type="transmembrane region" description="Helical" evidence="8">
    <location>
        <begin position="351"/>
        <end position="371"/>
    </location>
</feature>
<dbReference type="GO" id="GO:0016020">
    <property type="term" value="C:membrane"/>
    <property type="evidence" value="ECO:0007669"/>
    <property type="project" value="UniProtKB-SubCell"/>
</dbReference>
<keyword evidence="4" id="KW-0597">Phosphoprotein</keyword>
<dbReference type="InterPro" id="IPR050736">
    <property type="entry name" value="Sensor_HK_Regulatory"/>
</dbReference>
<organism evidence="11 12">
    <name type="scientific">Enhygromyxa salina</name>
    <dbReference type="NCBI Taxonomy" id="215803"/>
    <lineage>
        <taxon>Bacteria</taxon>
        <taxon>Pseudomonadati</taxon>
        <taxon>Myxococcota</taxon>
        <taxon>Polyangia</taxon>
        <taxon>Nannocystales</taxon>
        <taxon>Nannocystaceae</taxon>
        <taxon>Enhygromyxa</taxon>
    </lineage>
</organism>
<feature type="transmembrane region" description="Helical" evidence="8">
    <location>
        <begin position="228"/>
        <end position="250"/>
    </location>
</feature>
<evidence type="ECO:0000259" key="10">
    <source>
        <dbReference type="PROSITE" id="PS50885"/>
    </source>
</evidence>
<feature type="domain" description="HAMP" evidence="10">
    <location>
        <begin position="372"/>
        <end position="426"/>
    </location>
</feature>
<dbReference type="EC" id="2.7.13.3" evidence="3"/>
<dbReference type="InterPro" id="IPR005467">
    <property type="entry name" value="His_kinase_dom"/>
</dbReference>